<feature type="domain" description="C2H2-type" evidence="9">
    <location>
        <begin position="60"/>
        <end position="86"/>
    </location>
</feature>
<dbReference type="InterPro" id="IPR050331">
    <property type="entry name" value="Zinc_finger"/>
</dbReference>
<dbReference type="SMART" id="SM01328">
    <property type="entry name" value="zf-3CxxC"/>
    <property type="match status" value="1"/>
</dbReference>
<dbReference type="SMART" id="SM00355">
    <property type="entry name" value="ZnF_C2H2"/>
    <property type="match status" value="4"/>
</dbReference>
<dbReference type="RefSeq" id="XP_033517818.1">
    <property type="nucleotide sequence ID" value="XM_033665352.1"/>
</dbReference>
<dbReference type="InterPro" id="IPR036236">
    <property type="entry name" value="Znf_C2H2_sf"/>
</dbReference>
<dbReference type="Gene3D" id="3.30.160.60">
    <property type="entry name" value="Classic Zinc Finger"/>
    <property type="match status" value="2"/>
</dbReference>
<evidence type="ECO:0000256" key="1">
    <source>
        <dbReference type="ARBA" id="ARBA00004123"/>
    </source>
</evidence>
<dbReference type="GO" id="GO:0008270">
    <property type="term" value="F:zinc ion binding"/>
    <property type="evidence" value="ECO:0007669"/>
    <property type="project" value="UniProtKB-KW"/>
</dbReference>
<dbReference type="GO" id="GO:0005634">
    <property type="term" value="C:nucleus"/>
    <property type="evidence" value="ECO:0007669"/>
    <property type="project" value="UniProtKB-SubCell"/>
</dbReference>
<comment type="subcellular location">
    <subcellularLocation>
        <location evidence="1">Nucleus</location>
    </subcellularLocation>
</comment>
<evidence type="ECO:0000256" key="4">
    <source>
        <dbReference type="ARBA" id="ARBA00022771"/>
    </source>
</evidence>
<dbReference type="Pfam" id="PF13695">
    <property type="entry name" value="Zn_ribbon_3CxxC"/>
    <property type="match status" value="1"/>
</dbReference>
<dbReference type="EMBL" id="ML977527">
    <property type="protein sequence ID" value="KAF2123424.1"/>
    <property type="molecule type" value="Genomic_DNA"/>
</dbReference>
<dbReference type="SUPFAM" id="SSF57667">
    <property type="entry name" value="beta-beta-alpha zinc fingers"/>
    <property type="match status" value="2"/>
</dbReference>
<dbReference type="Proteomes" id="UP000799771">
    <property type="component" value="Unassembled WGS sequence"/>
</dbReference>
<evidence type="ECO:0000256" key="7">
    <source>
        <dbReference type="PROSITE-ProRule" id="PRU00042"/>
    </source>
</evidence>
<reference evidence="10" key="1">
    <citation type="journal article" date="2020" name="Stud. Mycol.">
        <title>101 Dothideomycetes genomes: a test case for predicting lifestyles and emergence of pathogens.</title>
        <authorList>
            <person name="Haridas S."/>
            <person name="Albert R."/>
            <person name="Binder M."/>
            <person name="Bloem J."/>
            <person name="Labutti K."/>
            <person name="Salamov A."/>
            <person name="Andreopoulos B."/>
            <person name="Baker S."/>
            <person name="Barry K."/>
            <person name="Bills G."/>
            <person name="Bluhm B."/>
            <person name="Cannon C."/>
            <person name="Castanera R."/>
            <person name="Culley D."/>
            <person name="Daum C."/>
            <person name="Ezra D."/>
            <person name="Gonzalez J."/>
            <person name="Henrissat B."/>
            <person name="Kuo A."/>
            <person name="Liang C."/>
            <person name="Lipzen A."/>
            <person name="Lutzoni F."/>
            <person name="Magnuson J."/>
            <person name="Mondo S."/>
            <person name="Nolan M."/>
            <person name="Ohm R."/>
            <person name="Pangilinan J."/>
            <person name="Park H.-J."/>
            <person name="Ramirez L."/>
            <person name="Alfaro M."/>
            <person name="Sun H."/>
            <person name="Tritt A."/>
            <person name="Yoshinaga Y."/>
            <person name="Zwiers L.-H."/>
            <person name="Turgeon B."/>
            <person name="Goodwin S."/>
            <person name="Spatafora J."/>
            <person name="Crous P."/>
            <person name="Grigoriev I."/>
        </authorList>
    </citation>
    <scope>NUCLEOTIDE SEQUENCE</scope>
    <source>
        <strain evidence="10">CBS 119687</strain>
    </source>
</reference>
<evidence type="ECO:0000313" key="11">
    <source>
        <dbReference type="Proteomes" id="UP000799771"/>
    </source>
</evidence>
<dbReference type="OrthoDB" id="8121437at2759"/>
<evidence type="ECO:0000313" key="10">
    <source>
        <dbReference type="EMBL" id="KAF2123424.1"/>
    </source>
</evidence>
<feature type="compositionally biased region" description="Polar residues" evidence="8">
    <location>
        <begin position="152"/>
        <end position="168"/>
    </location>
</feature>
<keyword evidence="5" id="KW-0862">Zinc</keyword>
<dbReference type="AlphaFoldDB" id="A0A6A5ZWW0"/>
<feature type="compositionally biased region" description="Basic and acidic residues" evidence="8">
    <location>
        <begin position="104"/>
        <end position="118"/>
    </location>
</feature>
<organism evidence="10 11">
    <name type="scientific">Dothidotthia symphoricarpi CBS 119687</name>
    <dbReference type="NCBI Taxonomy" id="1392245"/>
    <lineage>
        <taxon>Eukaryota</taxon>
        <taxon>Fungi</taxon>
        <taxon>Dikarya</taxon>
        <taxon>Ascomycota</taxon>
        <taxon>Pezizomycotina</taxon>
        <taxon>Dothideomycetes</taxon>
        <taxon>Pleosporomycetidae</taxon>
        <taxon>Pleosporales</taxon>
        <taxon>Dothidotthiaceae</taxon>
        <taxon>Dothidotthia</taxon>
    </lineage>
</organism>
<evidence type="ECO:0000256" key="2">
    <source>
        <dbReference type="ARBA" id="ARBA00022723"/>
    </source>
</evidence>
<evidence type="ECO:0000256" key="6">
    <source>
        <dbReference type="ARBA" id="ARBA00023242"/>
    </source>
</evidence>
<name>A0A6A5ZWW0_9PLEO</name>
<sequence length="369" mass="41908">MHLCIPCDRFFGSESALEQHQRDAVVHAETFRCETCDCGYSSVKGLEQHLKDSPAHTETFDCKTCKRSFSSEKALGQHLEDAPVHAETFNCKPCNRSFGTKQALEQHSRDSPNHRENPEIPGVLSLETISSLRDRSSLTPIARVREHKSQRSHQATSDHAQDVTSMPNKPTLILKESLRAFASPDQDPSTTQFKGNRASKPERLHEKKTSFMFPALHQSVADAVAPEIASTWFYENDSDDNLEHEYQTSVMGKFTCTSKACRTQQWNSKVVAILIRGYARNGYSAVVFNQRCRACDRLGTFTLDETSYVERIAYRLRVWADVPVVQTVYVFMKRLPHESEFCEGCKRGVCRQNPVSAAYSTKRGQFRER</sequence>
<feature type="domain" description="C2H2-type" evidence="9">
    <location>
        <begin position="2"/>
        <end position="28"/>
    </location>
</feature>
<evidence type="ECO:0000259" key="9">
    <source>
        <dbReference type="PROSITE" id="PS50157"/>
    </source>
</evidence>
<proteinExistence type="predicted"/>
<feature type="domain" description="C2H2-type" evidence="9">
    <location>
        <begin position="89"/>
        <end position="118"/>
    </location>
</feature>
<protein>
    <recommendedName>
        <fullName evidence="9">C2H2-type domain-containing protein</fullName>
    </recommendedName>
</protein>
<dbReference type="InterPro" id="IPR013087">
    <property type="entry name" value="Znf_C2H2_type"/>
</dbReference>
<feature type="region of interest" description="Disordered" evidence="8">
    <location>
        <begin position="140"/>
        <end position="168"/>
    </location>
</feature>
<keyword evidence="4 7" id="KW-0863">Zinc-finger</keyword>
<keyword evidence="2" id="KW-0479">Metal-binding</keyword>
<feature type="region of interest" description="Disordered" evidence="8">
    <location>
        <begin position="102"/>
        <end position="128"/>
    </location>
</feature>
<dbReference type="InterPro" id="IPR027377">
    <property type="entry name" value="ZAR1/RTP1-5-like_Znf-3CxxC"/>
</dbReference>
<dbReference type="GO" id="GO:0010468">
    <property type="term" value="P:regulation of gene expression"/>
    <property type="evidence" value="ECO:0007669"/>
    <property type="project" value="TreeGrafter"/>
</dbReference>
<dbReference type="PANTHER" id="PTHR16515">
    <property type="entry name" value="PR DOMAIN ZINC FINGER PROTEIN"/>
    <property type="match status" value="1"/>
</dbReference>
<keyword evidence="11" id="KW-1185">Reference proteome</keyword>
<dbReference type="PANTHER" id="PTHR16515:SF49">
    <property type="entry name" value="GASTRULA ZINC FINGER PROTEIN XLCGF49.1-LIKE-RELATED"/>
    <property type="match status" value="1"/>
</dbReference>
<dbReference type="GeneID" id="54405784"/>
<dbReference type="PROSITE" id="PS50157">
    <property type="entry name" value="ZINC_FINGER_C2H2_2"/>
    <property type="match status" value="3"/>
</dbReference>
<gene>
    <name evidence="10" type="ORF">P153DRAFT_328234</name>
</gene>
<keyword evidence="6" id="KW-0539">Nucleus</keyword>
<evidence type="ECO:0000256" key="5">
    <source>
        <dbReference type="ARBA" id="ARBA00022833"/>
    </source>
</evidence>
<evidence type="ECO:0000256" key="8">
    <source>
        <dbReference type="SAM" id="MobiDB-lite"/>
    </source>
</evidence>
<keyword evidence="3" id="KW-0677">Repeat</keyword>
<feature type="region of interest" description="Disordered" evidence="8">
    <location>
        <begin position="183"/>
        <end position="202"/>
    </location>
</feature>
<dbReference type="Pfam" id="PF13912">
    <property type="entry name" value="zf-C2H2_6"/>
    <property type="match status" value="2"/>
</dbReference>
<accession>A0A6A5ZWW0</accession>
<evidence type="ECO:0000256" key="3">
    <source>
        <dbReference type="ARBA" id="ARBA00022737"/>
    </source>
</evidence>